<dbReference type="GO" id="GO:0016740">
    <property type="term" value="F:transferase activity"/>
    <property type="evidence" value="ECO:0007669"/>
    <property type="project" value="UniProtKB-KW"/>
</dbReference>
<gene>
    <name evidence="2" type="ORF">FBF83_06400</name>
</gene>
<feature type="domain" description="Glycosyltransferase 2-like" evidence="1">
    <location>
        <begin position="291"/>
        <end position="438"/>
    </location>
</feature>
<evidence type="ECO:0000313" key="2">
    <source>
        <dbReference type="EMBL" id="TKD72669.1"/>
    </source>
</evidence>
<comment type="caution">
    <text evidence="2">The sequence shown here is derived from an EMBL/GenBank/DDBJ whole genome shotgun (WGS) entry which is preliminary data.</text>
</comment>
<dbReference type="PANTHER" id="PTHR43630">
    <property type="entry name" value="POLY-BETA-1,6-N-ACETYL-D-GLUCOSAMINE SYNTHASE"/>
    <property type="match status" value="1"/>
</dbReference>
<dbReference type="EMBL" id="SWFM01000001">
    <property type="protein sequence ID" value="TKD72669.1"/>
    <property type="molecule type" value="Genomic_DNA"/>
</dbReference>
<dbReference type="SUPFAM" id="SSF53448">
    <property type="entry name" value="Nucleotide-diphospho-sugar transferases"/>
    <property type="match status" value="2"/>
</dbReference>
<dbReference type="Pfam" id="PF00535">
    <property type="entry name" value="Glycos_transf_2"/>
    <property type="match status" value="1"/>
</dbReference>
<dbReference type="Proteomes" id="UP000310541">
    <property type="component" value="Unassembled WGS sequence"/>
</dbReference>
<protein>
    <submittedName>
        <fullName evidence="2">Glycosyltransferase</fullName>
    </submittedName>
</protein>
<dbReference type="Gene3D" id="3.90.550.10">
    <property type="entry name" value="Spore Coat Polysaccharide Biosynthesis Protein SpsA, Chain A"/>
    <property type="match status" value="2"/>
</dbReference>
<dbReference type="AlphaFoldDB" id="A0A4U1MM97"/>
<organism evidence="2 3">
    <name type="scientific">Guptibacillus hwajinpoensis</name>
    <dbReference type="NCBI Taxonomy" id="208199"/>
    <lineage>
        <taxon>Bacteria</taxon>
        <taxon>Bacillati</taxon>
        <taxon>Bacillota</taxon>
        <taxon>Bacilli</taxon>
        <taxon>Bacillales</taxon>
        <taxon>Guptibacillaceae</taxon>
        <taxon>Guptibacillus</taxon>
    </lineage>
</organism>
<reference evidence="2 3" key="1">
    <citation type="submission" date="2019-04" db="EMBL/GenBank/DDBJ databases">
        <title>Genome sequence of Bacillus hwajinpoensis strain Y2.</title>
        <authorList>
            <person name="Fair J.L."/>
            <person name="Maclea K.S."/>
        </authorList>
    </citation>
    <scope>NUCLEOTIDE SEQUENCE [LARGE SCALE GENOMIC DNA]</scope>
    <source>
        <strain evidence="2 3">Y2</strain>
    </source>
</reference>
<dbReference type="PANTHER" id="PTHR43630:SF2">
    <property type="entry name" value="GLYCOSYLTRANSFERASE"/>
    <property type="match status" value="1"/>
</dbReference>
<dbReference type="OrthoDB" id="183314at2"/>
<accession>A0A4U1MM97</accession>
<proteinExistence type="predicted"/>
<name>A0A4U1MM97_9BACL</name>
<dbReference type="CDD" id="cd00761">
    <property type="entry name" value="Glyco_tranf_GTA_type"/>
    <property type="match status" value="1"/>
</dbReference>
<evidence type="ECO:0000259" key="1">
    <source>
        <dbReference type="Pfam" id="PF00535"/>
    </source>
</evidence>
<dbReference type="InterPro" id="IPR029044">
    <property type="entry name" value="Nucleotide-diphossugar_trans"/>
</dbReference>
<evidence type="ECO:0000313" key="3">
    <source>
        <dbReference type="Proteomes" id="UP000310541"/>
    </source>
</evidence>
<dbReference type="InterPro" id="IPR001173">
    <property type="entry name" value="Glyco_trans_2-like"/>
</dbReference>
<sequence length="514" mass="60966">MQKKRVLIGCPVHQKPQILKLFLDSLRRLSTENIELSFLFIDDNVEVESINQLSEFNHQTGDVSIISSHSKDNYHRNDITHQWSEQLVWKVADFKNQIIETARKDKYDYLFLIDSDLLIHPETIQNLVKANKNIISEVFWTKWQPESSPQPQVWMTDEYNQWHQERGENLSDEEVQERYSEFIKMMKEPGIYQVGGLGACTLISAAALESGVNFNPIYNLTFWGEDRHFCIRAATLGFSLYVDTHTPAFHIYRESDIEEGMNFLQETKRSPTVEKQVQIAKRNLPSITLSMIVRNESDKYLRKVLKEHSHYIDQAVIIDDGSTDDTVQVCLDTLKDVKVHMIENKTSKFLNEIELRKQQWKETIKVEPDWILNLDADEIFESRFKNEIHSLLEKNTSDVISFRLFDFWNETHYREDSYWNAHFTYRPFLMKYRKDMNVTWKETAVHCGRFPDNIFSFPNSISDLRLKHLGWMKVKDRIEKFNRYMEHDPEGKYGSFDHYLSILDEHPNLVEWKE</sequence>
<keyword evidence="2" id="KW-0808">Transferase</keyword>